<dbReference type="Pfam" id="PF00505">
    <property type="entry name" value="HMG_box"/>
    <property type="match status" value="1"/>
</dbReference>
<dbReference type="AlphaFoldDB" id="A0AAD5M2Y8"/>
<dbReference type="InterPro" id="IPR003958">
    <property type="entry name" value="CBFA_NFYB_domain"/>
</dbReference>
<dbReference type="GO" id="GO:0003677">
    <property type="term" value="F:DNA binding"/>
    <property type="evidence" value="ECO:0007669"/>
    <property type="project" value="UniProtKB-UniRule"/>
</dbReference>
<dbReference type="InterPro" id="IPR009072">
    <property type="entry name" value="Histone-fold"/>
</dbReference>
<dbReference type="PANTHER" id="PTHR48112:SF15">
    <property type="entry name" value="HMG BOX DOMAIN-CONTAINING PROTEIN"/>
    <property type="match status" value="1"/>
</dbReference>
<dbReference type="SMART" id="SM00398">
    <property type="entry name" value="HMG"/>
    <property type="match status" value="1"/>
</dbReference>
<name>A0AAD5M2Y8_PYTIN</name>
<sequence>MAVVKKPQSAYFIFSGEKRKEITEANPGLRVGEVQKLITARWKELTAEEKEKLITARWKELTAEEKEVYLDLAAKDKERYERELLENPVVAVSAEATDAIATVEDGHACMYPLGRVKRIIQSDPDVNKVSREALLAISKASVSDANAKIDPRSAVTDVTPQLQELFAQYLATKSYEQTLFNNKRQIKASDVARAIQTTPVLDWLRDDFPDMKHVPPPSKPKAAKPQLPVESRASATTFFRAGTDSAVAEEEETAENDGGTDEQMDAQEEESEATAESHN</sequence>
<dbReference type="PANTHER" id="PTHR48112">
    <property type="entry name" value="HIGH MOBILITY GROUP PROTEIN DSP1"/>
    <property type="match status" value="1"/>
</dbReference>
<dbReference type="GO" id="GO:0046982">
    <property type="term" value="F:protein heterodimerization activity"/>
    <property type="evidence" value="ECO:0007669"/>
    <property type="project" value="InterPro"/>
</dbReference>
<evidence type="ECO:0000256" key="2">
    <source>
        <dbReference type="PROSITE-ProRule" id="PRU00267"/>
    </source>
</evidence>
<dbReference type="Gene3D" id="1.10.30.10">
    <property type="entry name" value="High mobility group box domain"/>
    <property type="match status" value="2"/>
</dbReference>
<evidence type="ECO:0000313" key="5">
    <source>
        <dbReference type="EMBL" id="KAJ0402571.1"/>
    </source>
</evidence>
<comment type="caution">
    <text evidence="5">The sequence shown here is derived from an EMBL/GenBank/DDBJ whole genome shotgun (WGS) entry which is preliminary data.</text>
</comment>
<keyword evidence="1 2" id="KW-0238">DNA-binding</keyword>
<feature type="DNA-binding region" description="HMG box" evidence="2">
    <location>
        <begin position="4"/>
        <end position="88"/>
    </location>
</feature>
<dbReference type="SUPFAM" id="SSF47095">
    <property type="entry name" value="HMG-box"/>
    <property type="match status" value="2"/>
</dbReference>
<feature type="domain" description="HMG box" evidence="4">
    <location>
        <begin position="4"/>
        <end position="88"/>
    </location>
</feature>
<dbReference type="Proteomes" id="UP001209570">
    <property type="component" value="Unassembled WGS sequence"/>
</dbReference>
<dbReference type="Gene3D" id="1.10.20.10">
    <property type="entry name" value="Histone, subunit A"/>
    <property type="match status" value="1"/>
</dbReference>
<organism evidence="5 6">
    <name type="scientific">Pythium insidiosum</name>
    <name type="common">Pythiosis disease agent</name>
    <dbReference type="NCBI Taxonomy" id="114742"/>
    <lineage>
        <taxon>Eukaryota</taxon>
        <taxon>Sar</taxon>
        <taxon>Stramenopiles</taxon>
        <taxon>Oomycota</taxon>
        <taxon>Peronosporomycetes</taxon>
        <taxon>Pythiales</taxon>
        <taxon>Pythiaceae</taxon>
        <taxon>Pythium</taxon>
    </lineage>
</organism>
<dbReference type="EMBL" id="JAKCXM010000099">
    <property type="protein sequence ID" value="KAJ0402571.1"/>
    <property type="molecule type" value="Genomic_DNA"/>
</dbReference>
<accession>A0AAD5M2Y8</accession>
<gene>
    <name evidence="5" type="ORF">P43SY_006810</name>
</gene>
<dbReference type="InterPro" id="IPR036910">
    <property type="entry name" value="HMG_box_dom_sf"/>
</dbReference>
<dbReference type="GO" id="GO:0005634">
    <property type="term" value="C:nucleus"/>
    <property type="evidence" value="ECO:0007669"/>
    <property type="project" value="UniProtKB-UniRule"/>
</dbReference>
<dbReference type="PROSITE" id="PS50118">
    <property type="entry name" value="HMG_BOX_2"/>
    <property type="match status" value="1"/>
</dbReference>
<keyword evidence="2" id="KW-0539">Nucleus</keyword>
<evidence type="ECO:0000256" key="1">
    <source>
        <dbReference type="ARBA" id="ARBA00023125"/>
    </source>
</evidence>
<protein>
    <recommendedName>
        <fullName evidence="4">HMG box domain-containing protein</fullName>
    </recommendedName>
</protein>
<dbReference type="InterPro" id="IPR050342">
    <property type="entry name" value="HMGB"/>
</dbReference>
<dbReference type="InterPro" id="IPR009071">
    <property type="entry name" value="HMG_box_dom"/>
</dbReference>
<reference evidence="5" key="1">
    <citation type="submission" date="2021-12" db="EMBL/GenBank/DDBJ databases">
        <title>Prjna785345.</title>
        <authorList>
            <person name="Rujirawat T."/>
            <person name="Krajaejun T."/>
        </authorList>
    </citation>
    <scope>NUCLEOTIDE SEQUENCE</scope>
    <source>
        <strain evidence="5">Pi057C3</strain>
    </source>
</reference>
<feature type="region of interest" description="Disordered" evidence="3">
    <location>
        <begin position="206"/>
        <end position="279"/>
    </location>
</feature>
<dbReference type="CDD" id="cd00084">
    <property type="entry name" value="HMG-box_SF"/>
    <property type="match status" value="1"/>
</dbReference>
<dbReference type="CDD" id="cd22929">
    <property type="entry name" value="HFD_POLE4-like"/>
    <property type="match status" value="1"/>
</dbReference>
<feature type="compositionally biased region" description="Acidic residues" evidence="3">
    <location>
        <begin position="247"/>
        <end position="273"/>
    </location>
</feature>
<evidence type="ECO:0000259" key="4">
    <source>
        <dbReference type="PROSITE" id="PS50118"/>
    </source>
</evidence>
<dbReference type="Pfam" id="PF00808">
    <property type="entry name" value="CBFD_NFYB_HMF"/>
    <property type="match status" value="1"/>
</dbReference>
<evidence type="ECO:0000313" key="6">
    <source>
        <dbReference type="Proteomes" id="UP001209570"/>
    </source>
</evidence>
<evidence type="ECO:0000256" key="3">
    <source>
        <dbReference type="SAM" id="MobiDB-lite"/>
    </source>
</evidence>
<keyword evidence="6" id="KW-1185">Reference proteome</keyword>
<dbReference type="SUPFAM" id="SSF47113">
    <property type="entry name" value="Histone-fold"/>
    <property type="match status" value="1"/>
</dbReference>
<proteinExistence type="predicted"/>